<dbReference type="PATRIC" id="fig|362787.3.peg.2119"/>
<name>A0A0C1GYL6_9BACT</name>
<comment type="caution">
    <text evidence="1">The sequence shown here is derived from an EMBL/GenBank/DDBJ whole genome shotgun (WGS) entry which is preliminary data.</text>
</comment>
<reference evidence="1 2" key="1">
    <citation type="journal article" date="2014" name="Mol. Biol. Evol.">
        <title>Massive expansion of Ubiquitination-related gene families within the Chlamydiae.</title>
        <authorList>
            <person name="Domman D."/>
            <person name="Collingro A."/>
            <person name="Lagkouvardos I."/>
            <person name="Gehre L."/>
            <person name="Weinmaier T."/>
            <person name="Rattei T."/>
            <person name="Subtil A."/>
            <person name="Horn M."/>
        </authorList>
    </citation>
    <scope>NUCLEOTIDE SEQUENCE [LARGE SCALE GENOMIC DNA]</scope>
    <source>
        <strain evidence="1 2">EI2</strain>
    </source>
</reference>
<accession>A0A0C1GYL6</accession>
<protein>
    <submittedName>
        <fullName evidence="1">Uncharacterized protein</fullName>
    </submittedName>
</protein>
<evidence type="ECO:0000313" key="1">
    <source>
        <dbReference type="EMBL" id="KIC70674.1"/>
    </source>
</evidence>
<dbReference type="AlphaFoldDB" id="A0A0C1GYL6"/>
<dbReference type="PROSITE" id="PS51257">
    <property type="entry name" value="PROKAR_LIPOPROTEIN"/>
    <property type="match status" value="1"/>
</dbReference>
<gene>
    <name evidence="1" type="ORF">DB44_GR00020</name>
</gene>
<evidence type="ECO:0000313" key="2">
    <source>
        <dbReference type="Proteomes" id="UP000031465"/>
    </source>
</evidence>
<sequence>MFWKMTLPFWRGAATTCMTTACAQGRVGGVLPALLQAPTRELLEVQGQGGGLG</sequence>
<proteinExistence type="predicted"/>
<dbReference type="Proteomes" id="UP000031465">
    <property type="component" value="Unassembled WGS sequence"/>
</dbReference>
<organism evidence="1 2">
    <name type="scientific">Candidatus Protochlamydia amoebophila</name>
    <dbReference type="NCBI Taxonomy" id="362787"/>
    <lineage>
        <taxon>Bacteria</taxon>
        <taxon>Pseudomonadati</taxon>
        <taxon>Chlamydiota</taxon>
        <taxon>Chlamydiia</taxon>
        <taxon>Parachlamydiales</taxon>
        <taxon>Parachlamydiaceae</taxon>
        <taxon>Candidatus Protochlamydia</taxon>
    </lineage>
</organism>
<dbReference type="EMBL" id="JSAN01000160">
    <property type="protein sequence ID" value="KIC70674.1"/>
    <property type="molecule type" value="Genomic_DNA"/>
</dbReference>